<protein>
    <recommendedName>
        <fullName evidence="2">Peroxisomal membrane protein PEX16</fullName>
    </recommendedName>
</protein>
<feature type="region of interest" description="Disordered" evidence="3">
    <location>
        <begin position="203"/>
        <end position="223"/>
    </location>
</feature>
<comment type="caution">
    <text evidence="4">The sequence shown here is derived from an EMBL/GenBank/DDBJ whole genome shotgun (WGS) entry which is preliminary data.</text>
</comment>
<dbReference type="STRING" id="1035309.A0A2C5WUB7"/>
<dbReference type="PANTHER" id="PTHR13299:SF0">
    <property type="entry name" value="PEROXISOMAL MEMBRANE PROTEIN PEX16"/>
    <property type="match status" value="1"/>
</dbReference>
<evidence type="ECO:0000256" key="3">
    <source>
        <dbReference type="SAM" id="MobiDB-lite"/>
    </source>
</evidence>
<evidence type="ECO:0000313" key="5">
    <source>
        <dbReference type="Proteomes" id="UP000222788"/>
    </source>
</evidence>
<dbReference type="EMBL" id="APWK03000184">
    <property type="protein sequence ID" value="PHH49617.1"/>
    <property type="molecule type" value="Genomic_DNA"/>
</dbReference>
<name>A0A2C5WUB7_9PEZI</name>
<reference evidence="4 5" key="2">
    <citation type="journal article" date="2013" name="IMA Fungus">
        <title>IMA Genome-F 1: Ceratocystis fimbriata: Draft nuclear genome sequence for the plant pathogen, Ceratocystis fimbriata.</title>
        <authorList>
            <person name="Wilken P.M."/>
            <person name="Steenkamp E.T."/>
            <person name="Wingfield M.J."/>
            <person name="de Beer Z.W."/>
            <person name="Wingfield B.D."/>
        </authorList>
    </citation>
    <scope>NUCLEOTIDE SEQUENCE [LARGE SCALE GENOMIC DNA]</scope>
    <source>
        <strain evidence="4 5">CBS 114723</strain>
    </source>
</reference>
<evidence type="ECO:0000256" key="2">
    <source>
        <dbReference type="RuleBase" id="RU365003"/>
    </source>
</evidence>
<reference evidence="4 5" key="1">
    <citation type="journal article" date="2013" name="Fungal Biol.">
        <title>Analysis of microsatellite markers in the genome of the plant pathogen Ceratocystis fimbriata.</title>
        <authorList>
            <person name="Simpson M.C."/>
            <person name="Wilken P.M."/>
            <person name="Coetzee M.P."/>
            <person name="Wingfield M.J."/>
            <person name="Wingfield B.D."/>
        </authorList>
    </citation>
    <scope>NUCLEOTIDE SEQUENCE [LARGE SCALE GENOMIC DNA]</scope>
    <source>
        <strain evidence="4 5">CBS 114723</strain>
    </source>
</reference>
<dbReference type="OrthoDB" id="2021143at2759"/>
<dbReference type="GO" id="GO:0005778">
    <property type="term" value="C:peroxisomal membrane"/>
    <property type="evidence" value="ECO:0007669"/>
    <property type="project" value="UniProtKB-SubCell"/>
</dbReference>
<dbReference type="Pfam" id="PF08610">
    <property type="entry name" value="Pex16"/>
    <property type="match status" value="1"/>
</dbReference>
<evidence type="ECO:0000313" key="4">
    <source>
        <dbReference type="EMBL" id="PHH49617.1"/>
    </source>
</evidence>
<dbReference type="GO" id="GO:0007031">
    <property type="term" value="P:peroxisome organization"/>
    <property type="evidence" value="ECO:0007669"/>
    <property type="project" value="UniProtKB-KW"/>
</dbReference>
<dbReference type="Proteomes" id="UP000222788">
    <property type="component" value="Unassembled WGS sequence"/>
</dbReference>
<proteinExistence type="inferred from homology"/>
<dbReference type="PANTHER" id="PTHR13299">
    <property type="entry name" value="PEROXISOMAL MEMBRANE PROTEIN PEX16"/>
    <property type="match status" value="1"/>
</dbReference>
<gene>
    <name evidence="4" type="primary">PEX16</name>
    <name evidence="4" type="ORF">CFIMG_003706RA</name>
</gene>
<comment type="similarity">
    <text evidence="1 2">Belongs to the peroxin-16 family.</text>
</comment>
<accession>A0A2C5WUB7</accession>
<keyword evidence="5" id="KW-1185">Reference proteome</keyword>
<keyword evidence="2" id="KW-0962">Peroxisome biogenesis</keyword>
<dbReference type="AlphaFoldDB" id="A0A2C5WUB7"/>
<comment type="subcellular location">
    <subcellularLocation>
        <location evidence="2">Peroxisome membrane</location>
    </subcellularLocation>
</comment>
<dbReference type="InterPro" id="IPR013919">
    <property type="entry name" value="Pex16"/>
</dbReference>
<keyword evidence="2" id="KW-0576">Peroxisome</keyword>
<evidence type="ECO:0000256" key="1">
    <source>
        <dbReference type="ARBA" id="ARBA00009505"/>
    </source>
</evidence>
<sequence>MASSHRATPHSPMQSNTSSSWLGMYDSYIEKNAGNVSQIESALRSLTYIIPGRFRDAEIASESLHSGIQLLSMYHDSLLSRAITHLPGPRSVPSLHTRYTRHWATRSSFYRRIATLLQMASYVQLLCEMAAKRRGGERLRWRVVVGLEAVKAFCRLLLLRITRSRSLVTPTLPERPTVPQGAFDDDDNGAALRELMGEETLEDLLGTSNSSAPSDTKDKEWHMPRTGMVMPPLPDANDISSYLVGRVLSADDIKPATSLLSQLRGTGHAAEIMHILAPLVYAVLTAHIARTKPKSKWAQWSPWISGVVLEYGARQLRNRSLGTPQLERDEWTKRGWAMGFWAMRGAFYDDVTKAFVDGVKKRTPSLVSGILADYEYLWENYYFSTSTL</sequence>
<organism evidence="4 5">
    <name type="scientific">Ceratocystis fimbriata CBS 114723</name>
    <dbReference type="NCBI Taxonomy" id="1035309"/>
    <lineage>
        <taxon>Eukaryota</taxon>
        <taxon>Fungi</taxon>
        <taxon>Dikarya</taxon>
        <taxon>Ascomycota</taxon>
        <taxon>Pezizomycotina</taxon>
        <taxon>Sordariomycetes</taxon>
        <taxon>Hypocreomycetidae</taxon>
        <taxon>Microascales</taxon>
        <taxon>Ceratocystidaceae</taxon>
        <taxon>Ceratocystis</taxon>
    </lineage>
</organism>